<comment type="caution">
    <text evidence="4">The sequence shown here is derived from an EMBL/GenBank/DDBJ whole genome shotgun (WGS) entry which is preliminary data.</text>
</comment>
<evidence type="ECO:0000256" key="2">
    <source>
        <dbReference type="SAM" id="Phobius"/>
    </source>
</evidence>
<keyword evidence="2" id="KW-0472">Membrane</keyword>
<organism evidence="4 5">
    <name type="scientific">Skeletonema marinoi</name>
    <dbReference type="NCBI Taxonomy" id="267567"/>
    <lineage>
        <taxon>Eukaryota</taxon>
        <taxon>Sar</taxon>
        <taxon>Stramenopiles</taxon>
        <taxon>Ochrophyta</taxon>
        <taxon>Bacillariophyta</taxon>
        <taxon>Coscinodiscophyceae</taxon>
        <taxon>Thalassiosirophycidae</taxon>
        <taxon>Thalassiosirales</taxon>
        <taxon>Skeletonemataceae</taxon>
        <taxon>Skeletonema</taxon>
        <taxon>Skeletonema marinoi-dohrnii complex</taxon>
    </lineage>
</organism>
<evidence type="ECO:0008006" key="6">
    <source>
        <dbReference type="Google" id="ProtNLM"/>
    </source>
</evidence>
<feature type="transmembrane region" description="Helical" evidence="2">
    <location>
        <begin position="193"/>
        <end position="215"/>
    </location>
</feature>
<keyword evidence="3" id="KW-0732">Signal</keyword>
<evidence type="ECO:0000256" key="3">
    <source>
        <dbReference type="SAM" id="SignalP"/>
    </source>
</evidence>
<feature type="compositionally biased region" description="Polar residues" evidence="1">
    <location>
        <begin position="269"/>
        <end position="334"/>
    </location>
</feature>
<name>A0AAD8YJI8_9STRA</name>
<dbReference type="Proteomes" id="UP001224775">
    <property type="component" value="Unassembled WGS sequence"/>
</dbReference>
<keyword evidence="5" id="KW-1185">Reference proteome</keyword>
<sequence>MMPSKLLLGSLAAASSAFILGMLSTSSCQFASVSFSLAFTQSEPVDDVFRMDTSPTNVIPIFLGLWRHQSFGIKNGSFFVADTCEEYSSQNIVDGNWVVARAFGILALVIGGVHALIISWLSFGSKKSFLRTFTCMKISPWIHLLCCLFQALTLIILRNEFCNQSLKQGIESLLERATIEWGDRCELELGSKMAIASVAFWFSAFILALVHVTGLPNRCPSLVKNSSANASANNSDRENEQNAVSIDEELDEEVATEVENPPTLVVPNATDSVASKPATGTSRETSTPAGAKSSPKTSPSKQNTSHNADNESRVSSVATRNVSILSSRVTSSTAGRRRAKYR</sequence>
<evidence type="ECO:0000256" key="1">
    <source>
        <dbReference type="SAM" id="MobiDB-lite"/>
    </source>
</evidence>
<gene>
    <name evidence="4" type="ORF">QTG54_002033</name>
</gene>
<reference evidence="4" key="1">
    <citation type="submission" date="2023-06" db="EMBL/GenBank/DDBJ databases">
        <title>Survivors Of The Sea: Transcriptome response of Skeletonema marinoi to long-term dormancy.</title>
        <authorList>
            <person name="Pinder M.I.M."/>
            <person name="Kourtchenko O."/>
            <person name="Robertson E.K."/>
            <person name="Larsson T."/>
            <person name="Maumus F."/>
            <person name="Osuna-Cruz C.M."/>
            <person name="Vancaester E."/>
            <person name="Stenow R."/>
            <person name="Vandepoele K."/>
            <person name="Ploug H."/>
            <person name="Bruchert V."/>
            <person name="Godhe A."/>
            <person name="Topel M."/>
        </authorList>
    </citation>
    <scope>NUCLEOTIDE SEQUENCE</scope>
    <source>
        <strain evidence="4">R05AC</strain>
    </source>
</reference>
<evidence type="ECO:0000313" key="4">
    <source>
        <dbReference type="EMBL" id="KAK1746689.1"/>
    </source>
</evidence>
<feature type="transmembrane region" description="Helical" evidence="2">
    <location>
        <begin position="141"/>
        <end position="157"/>
    </location>
</feature>
<keyword evidence="2" id="KW-1133">Transmembrane helix</keyword>
<feature type="signal peptide" evidence="3">
    <location>
        <begin position="1"/>
        <end position="17"/>
    </location>
</feature>
<dbReference type="AlphaFoldDB" id="A0AAD8YJI8"/>
<feature type="chain" id="PRO_5042019921" description="Transmembrane protein" evidence="3">
    <location>
        <begin position="18"/>
        <end position="342"/>
    </location>
</feature>
<keyword evidence="2" id="KW-0812">Transmembrane</keyword>
<dbReference type="PROSITE" id="PS51257">
    <property type="entry name" value="PROKAR_LIPOPROTEIN"/>
    <property type="match status" value="1"/>
</dbReference>
<accession>A0AAD8YJI8</accession>
<dbReference type="EMBL" id="JATAAI010000003">
    <property type="protein sequence ID" value="KAK1746689.1"/>
    <property type="molecule type" value="Genomic_DNA"/>
</dbReference>
<protein>
    <recommendedName>
        <fullName evidence="6">Transmembrane protein</fullName>
    </recommendedName>
</protein>
<feature type="transmembrane region" description="Helical" evidence="2">
    <location>
        <begin position="98"/>
        <end position="121"/>
    </location>
</feature>
<feature type="region of interest" description="Disordered" evidence="1">
    <location>
        <begin position="252"/>
        <end position="342"/>
    </location>
</feature>
<evidence type="ECO:0000313" key="5">
    <source>
        <dbReference type="Proteomes" id="UP001224775"/>
    </source>
</evidence>
<proteinExistence type="predicted"/>